<accession>A0A934WW39</accession>
<keyword evidence="3" id="KW-0805">Transcription regulation</keyword>
<dbReference type="SUPFAM" id="SSF55785">
    <property type="entry name" value="PYP-like sensor domain (PAS domain)"/>
    <property type="match status" value="1"/>
</dbReference>
<gene>
    <name evidence="8" type="ORF">JKA74_03735</name>
</gene>
<dbReference type="CDD" id="cd00156">
    <property type="entry name" value="REC"/>
    <property type="match status" value="1"/>
</dbReference>
<dbReference type="GO" id="GO:0000156">
    <property type="term" value="F:phosphorelay response regulator activity"/>
    <property type="evidence" value="ECO:0007669"/>
    <property type="project" value="TreeGrafter"/>
</dbReference>
<keyword evidence="5" id="KW-0804">Transcription</keyword>
<keyword evidence="4" id="KW-0238">DNA-binding</keyword>
<sequence>MNTLPKKINFLMIEDNKGDQYLVSDYLNQEFHNIGIQVAETCEEAMAYMNNQNGYFDLILLDLTLPDMQGDELVRKIIEQGSKTPIIVLTGYSDFEFSVKSLALGVSDYLLKDTLTPSSLFKSITYTLERKVISQQLSDSHERYQELFHLNPQPVFIVSVENLSILDVNEAAISKYKCDREDFLQLKMYDIQDDFNQELVEYFLKNKSFELKQTYFHQCMDNEESAVDLKGNLLEFKGKKAILLLAIDITERYQYTRKIERQNKKLSDIAWHQSHMVRAPLSRLMGLIDVFEMQHRKMPVILPEELQFLLRNILSSAHEIDKVIKDIVHNTYDEDENE</sequence>
<evidence type="ECO:0000256" key="6">
    <source>
        <dbReference type="PROSITE-ProRule" id="PRU00169"/>
    </source>
</evidence>
<evidence type="ECO:0000256" key="3">
    <source>
        <dbReference type="ARBA" id="ARBA00023015"/>
    </source>
</evidence>
<comment type="caution">
    <text evidence="8">The sequence shown here is derived from an EMBL/GenBank/DDBJ whole genome shotgun (WGS) entry which is preliminary data.</text>
</comment>
<dbReference type="GO" id="GO:0000155">
    <property type="term" value="F:phosphorelay sensor kinase activity"/>
    <property type="evidence" value="ECO:0007669"/>
    <property type="project" value="InterPro"/>
</dbReference>
<dbReference type="Gene3D" id="3.30.450.20">
    <property type="entry name" value="PAS domain"/>
    <property type="match status" value="1"/>
</dbReference>
<dbReference type="PANTHER" id="PTHR48111">
    <property type="entry name" value="REGULATOR OF RPOS"/>
    <property type="match status" value="1"/>
</dbReference>
<feature type="domain" description="Response regulatory" evidence="7">
    <location>
        <begin position="9"/>
        <end position="127"/>
    </location>
</feature>
<dbReference type="Gene3D" id="3.40.50.2300">
    <property type="match status" value="1"/>
</dbReference>
<dbReference type="InterPro" id="IPR039420">
    <property type="entry name" value="WalR-like"/>
</dbReference>
<evidence type="ECO:0000313" key="9">
    <source>
        <dbReference type="Proteomes" id="UP000611723"/>
    </source>
</evidence>
<dbReference type="GO" id="GO:0006355">
    <property type="term" value="P:regulation of DNA-templated transcription"/>
    <property type="evidence" value="ECO:0007669"/>
    <property type="project" value="TreeGrafter"/>
</dbReference>
<dbReference type="EMBL" id="JAEQBW010000001">
    <property type="protein sequence ID" value="MBK6264138.1"/>
    <property type="molecule type" value="Genomic_DNA"/>
</dbReference>
<evidence type="ECO:0000256" key="1">
    <source>
        <dbReference type="ARBA" id="ARBA00022553"/>
    </source>
</evidence>
<dbReference type="InterPro" id="IPR035965">
    <property type="entry name" value="PAS-like_dom_sf"/>
</dbReference>
<reference evidence="8" key="1">
    <citation type="submission" date="2021-01" db="EMBL/GenBank/DDBJ databases">
        <title>Marivirga aurantiaca sp. nov., isolated from intertidal surface sediments.</title>
        <authorList>
            <person name="Zhang M."/>
        </authorList>
    </citation>
    <scope>NUCLEOTIDE SEQUENCE</scope>
    <source>
        <strain evidence="8">S37H4</strain>
    </source>
</reference>
<dbReference type="Proteomes" id="UP000611723">
    <property type="component" value="Unassembled WGS sequence"/>
</dbReference>
<dbReference type="AlphaFoldDB" id="A0A934WW39"/>
<dbReference type="InterPro" id="IPR036097">
    <property type="entry name" value="HisK_dim/P_sf"/>
</dbReference>
<feature type="modified residue" description="4-aspartylphosphate" evidence="6">
    <location>
        <position position="62"/>
    </location>
</feature>
<dbReference type="InterPro" id="IPR001789">
    <property type="entry name" value="Sig_transdc_resp-reg_receiver"/>
</dbReference>
<evidence type="ECO:0000256" key="5">
    <source>
        <dbReference type="ARBA" id="ARBA00023163"/>
    </source>
</evidence>
<keyword evidence="9" id="KW-1185">Reference proteome</keyword>
<evidence type="ECO:0000313" key="8">
    <source>
        <dbReference type="EMBL" id="MBK6264138.1"/>
    </source>
</evidence>
<dbReference type="GO" id="GO:0032993">
    <property type="term" value="C:protein-DNA complex"/>
    <property type="evidence" value="ECO:0007669"/>
    <property type="project" value="TreeGrafter"/>
</dbReference>
<protein>
    <submittedName>
        <fullName evidence="8">Response regulator</fullName>
    </submittedName>
</protein>
<dbReference type="PROSITE" id="PS50110">
    <property type="entry name" value="RESPONSE_REGULATORY"/>
    <property type="match status" value="1"/>
</dbReference>
<dbReference type="SUPFAM" id="SSF52172">
    <property type="entry name" value="CheY-like"/>
    <property type="match status" value="1"/>
</dbReference>
<proteinExistence type="predicted"/>
<dbReference type="RefSeq" id="WP_201429812.1">
    <property type="nucleotide sequence ID" value="NZ_JAEQBW010000001.1"/>
</dbReference>
<evidence type="ECO:0000256" key="4">
    <source>
        <dbReference type="ARBA" id="ARBA00023125"/>
    </source>
</evidence>
<dbReference type="SMART" id="SM00448">
    <property type="entry name" value="REC"/>
    <property type="match status" value="1"/>
</dbReference>
<dbReference type="PANTHER" id="PTHR48111:SF1">
    <property type="entry name" value="TWO-COMPONENT RESPONSE REGULATOR ORR33"/>
    <property type="match status" value="1"/>
</dbReference>
<dbReference type="SUPFAM" id="SSF47384">
    <property type="entry name" value="Homodimeric domain of signal transducing histidine kinase"/>
    <property type="match status" value="1"/>
</dbReference>
<dbReference type="GO" id="GO:0005829">
    <property type="term" value="C:cytosol"/>
    <property type="evidence" value="ECO:0007669"/>
    <property type="project" value="TreeGrafter"/>
</dbReference>
<keyword evidence="2" id="KW-0902">Two-component regulatory system</keyword>
<organism evidence="8 9">
    <name type="scientific">Marivirga aurantiaca</name>
    <dbReference type="NCBI Taxonomy" id="2802615"/>
    <lineage>
        <taxon>Bacteria</taxon>
        <taxon>Pseudomonadati</taxon>
        <taxon>Bacteroidota</taxon>
        <taxon>Cytophagia</taxon>
        <taxon>Cytophagales</taxon>
        <taxon>Marivirgaceae</taxon>
        <taxon>Marivirga</taxon>
    </lineage>
</organism>
<keyword evidence="1 6" id="KW-0597">Phosphoprotein</keyword>
<dbReference type="Pfam" id="PF00072">
    <property type="entry name" value="Response_reg"/>
    <property type="match status" value="1"/>
</dbReference>
<evidence type="ECO:0000259" key="7">
    <source>
        <dbReference type="PROSITE" id="PS50110"/>
    </source>
</evidence>
<evidence type="ECO:0000256" key="2">
    <source>
        <dbReference type="ARBA" id="ARBA00023012"/>
    </source>
</evidence>
<name>A0A934WW39_9BACT</name>
<dbReference type="InterPro" id="IPR011006">
    <property type="entry name" value="CheY-like_superfamily"/>
</dbReference>
<dbReference type="GO" id="GO:0000976">
    <property type="term" value="F:transcription cis-regulatory region binding"/>
    <property type="evidence" value="ECO:0007669"/>
    <property type="project" value="TreeGrafter"/>
</dbReference>